<reference evidence="9" key="1">
    <citation type="submission" date="2019-09" db="EMBL/GenBank/DDBJ databases">
        <title>The Mitochondrial Proteome of the Jakobid, Andalucia godoyi, a Protist With the Most Gene-Rich and Bacteria-Like Mitochondrial Genome.</title>
        <authorList>
            <person name="Gray M.W."/>
            <person name="Burger G."/>
            <person name="Derelle R."/>
            <person name="Klimes V."/>
            <person name="Leger M."/>
            <person name="Sarrasin M."/>
            <person name="Vlcek C."/>
            <person name="Roger A.J."/>
            <person name="Elias M."/>
            <person name="Lang B.F."/>
        </authorList>
    </citation>
    <scope>NUCLEOTIDE SEQUENCE</scope>
    <source>
        <strain evidence="9">And28</strain>
    </source>
</reference>
<proteinExistence type="inferred from homology"/>
<evidence type="ECO:0000313" key="9">
    <source>
        <dbReference type="EMBL" id="KAF0852998.1"/>
    </source>
</evidence>
<keyword evidence="7" id="KW-0812">Transmembrane</keyword>
<keyword evidence="5" id="KW-0201">Cytochrome c-type biogenesis</keyword>
<dbReference type="GO" id="GO:0046872">
    <property type="term" value="F:metal ion binding"/>
    <property type="evidence" value="ECO:0007669"/>
    <property type="project" value="UniProtKB-KW"/>
</dbReference>
<dbReference type="Gene3D" id="1.10.8.640">
    <property type="entry name" value="Cytochrome C biogenesis protein"/>
    <property type="match status" value="1"/>
</dbReference>
<feature type="domain" description="CcmH/CycL/Ccl2/NrfF N-terminal" evidence="8">
    <location>
        <begin position="43"/>
        <end position="152"/>
    </location>
</feature>
<keyword evidence="7" id="KW-0472">Membrane</keyword>
<dbReference type="OrthoDB" id="2020000at2759"/>
<protein>
    <submittedName>
        <fullName evidence="9">Mitochondrial cytochrome c-type biogenesis protein CcmH</fullName>
    </submittedName>
</protein>
<dbReference type="CDD" id="cd16378">
    <property type="entry name" value="CcmH_N"/>
    <property type="match status" value="1"/>
</dbReference>
<comment type="caution">
    <text evidence="9">The sequence shown here is derived from an EMBL/GenBank/DDBJ whole genome shotgun (WGS) entry which is preliminary data.</text>
</comment>
<sequence length="159" mass="17908">MQWSLFPCLHAASVSSEEPPSIVRVSAAQKRDPSLNRFASPEDLYREARARSLFKQVRCLVCANQSIEGSESEFSIHLRGVIREQLLLGKKEEEIKTYLVERFGPKILYESSFSAHTLLLYSLPVASILVGALLVKRRRSRARVLAQKRQSSSSSSSQQ</sequence>
<feature type="transmembrane region" description="Helical" evidence="7">
    <location>
        <begin position="118"/>
        <end position="135"/>
    </location>
</feature>
<evidence type="ECO:0000256" key="2">
    <source>
        <dbReference type="ARBA" id="ARBA00022617"/>
    </source>
</evidence>
<dbReference type="GO" id="GO:0017004">
    <property type="term" value="P:cytochrome complex assembly"/>
    <property type="evidence" value="ECO:0007669"/>
    <property type="project" value="UniProtKB-KW"/>
</dbReference>
<evidence type="ECO:0000259" key="8">
    <source>
        <dbReference type="Pfam" id="PF03918"/>
    </source>
</evidence>
<gene>
    <name evidence="9" type="ORF">ANDGO_08766</name>
</gene>
<evidence type="ECO:0000256" key="1">
    <source>
        <dbReference type="ARBA" id="ARBA00010342"/>
    </source>
</evidence>
<dbReference type="PANTHER" id="PTHR47870:SF1">
    <property type="entry name" value="CYTOCHROME C-TYPE BIOGENESIS PROTEIN CCMH"/>
    <property type="match status" value="1"/>
</dbReference>
<comment type="similarity">
    <text evidence="1">Belongs to the CcmH/CycL/Ccl2/NrfF family.</text>
</comment>
<keyword evidence="6" id="KW-0408">Iron</keyword>
<dbReference type="InterPro" id="IPR051263">
    <property type="entry name" value="C-type_cytochrome_biogenesis"/>
</dbReference>
<keyword evidence="7" id="KW-1133">Transmembrane helix</keyword>
<evidence type="ECO:0000313" key="10">
    <source>
        <dbReference type="Proteomes" id="UP000799049"/>
    </source>
</evidence>
<evidence type="ECO:0000256" key="5">
    <source>
        <dbReference type="ARBA" id="ARBA00022748"/>
    </source>
</evidence>
<evidence type="ECO:0000256" key="4">
    <source>
        <dbReference type="ARBA" id="ARBA00022729"/>
    </source>
</evidence>
<evidence type="ECO:0000256" key="3">
    <source>
        <dbReference type="ARBA" id="ARBA00022723"/>
    </source>
</evidence>
<dbReference type="InterPro" id="IPR038297">
    <property type="entry name" value="CcmH/CycL/NrfF/Ccl2_sf"/>
</dbReference>
<accession>A0A8K0AI53</accession>
<dbReference type="PANTHER" id="PTHR47870">
    <property type="entry name" value="CYTOCHROME C-TYPE BIOGENESIS PROTEIN CCMH"/>
    <property type="match status" value="1"/>
</dbReference>
<keyword evidence="2" id="KW-0349">Heme</keyword>
<evidence type="ECO:0000256" key="7">
    <source>
        <dbReference type="SAM" id="Phobius"/>
    </source>
</evidence>
<organism evidence="9 10">
    <name type="scientific">Andalucia godoyi</name>
    <name type="common">Flagellate</name>
    <dbReference type="NCBI Taxonomy" id="505711"/>
    <lineage>
        <taxon>Eukaryota</taxon>
        <taxon>Discoba</taxon>
        <taxon>Jakobida</taxon>
        <taxon>Andalucina</taxon>
        <taxon>Andaluciidae</taxon>
        <taxon>Andalucia</taxon>
    </lineage>
</organism>
<dbReference type="EMBL" id="VRVR01000006">
    <property type="protein sequence ID" value="KAF0852998.1"/>
    <property type="molecule type" value="Genomic_DNA"/>
</dbReference>
<keyword evidence="4" id="KW-0732">Signal</keyword>
<keyword evidence="10" id="KW-1185">Reference proteome</keyword>
<evidence type="ECO:0000256" key="6">
    <source>
        <dbReference type="ARBA" id="ARBA00023004"/>
    </source>
</evidence>
<dbReference type="AlphaFoldDB" id="A0A8K0AI53"/>
<dbReference type="Proteomes" id="UP000799049">
    <property type="component" value="Unassembled WGS sequence"/>
</dbReference>
<dbReference type="GO" id="GO:0005886">
    <property type="term" value="C:plasma membrane"/>
    <property type="evidence" value="ECO:0007669"/>
    <property type="project" value="TreeGrafter"/>
</dbReference>
<name>A0A8K0AI53_ANDGO</name>
<dbReference type="InterPro" id="IPR005616">
    <property type="entry name" value="CcmH/CycL/Ccl2/NrfF_N"/>
</dbReference>
<dbReference type="Pfam" id="PF03918">
    <property type="entry name" value="CcmH"/>
    <property type="match status" value="1"/>
</dbReference>
<keyword evidence="3" id="KW-0479">Metal-binding</keyword>